<keyword evidence="3" id="KW-1005">Bacterial flagellum biogenesis</keyword>
<dbReference type="OrthoDB" id="8564866at2"/>
<dbReference type="eggNOG" id="COG3418">
    <property type="taxonomic scope" value="Bacteria"/>
</dbReference>
<comment type="function">
    <text evidence="1">Required for the efficient initiation of filament assembly.</text>
</comment>
<keyword evidence="5" id="KW-1185">Reference proteome</keyword>
<proteinExistence type="inferred from homology"/>
<protein>
    <submittedName>
        <fullName evidence="4">FlgN family protein</fullName>
    </submittedName>
</protein>
<evidence type="ECO:0000313" key="4">
    <source>
        <dbReference type="EMBL" id="ADL55067.1"/>
    </source>
</evidence>
<dbReference type="SUPFAM" id="SSF140566">
    <property type="entry name" value="FlgN-like"/>
    <property type="match status" value="1"/>
</dbReference>
<dbReference type="InterPro" id="IPR007809">
    <property type="entry name" value="FlgN-like"/>
</dbReference>
<dbReference type="Proteomes" id="UP000001235">
    <property type="component" value="Chromosome"/>
</dbReference>
<dbReference type="Gene3D" id="1.20.58.300">
    <property type="entry name" value="FlgN-like"/>
    <property type="match status" value="1"/>
</dbReference>
<name>D9SEX0_GALCS</name>
<dbReference type="STRING" id="395494.Galf_1037"/>
<organism evidence="4 5">
    <name type="scientific">Gallionella capsiferriformans (strain ES-2)</name>
    <name type="common">Gallionella ferruginea capsiferriformans (strain ES-2)</name>
    <dbReference type="NCBI Taxonomy" id="395494"/>
    <lineage>
        <taxon>Bacteria</taxon>
        <taxon>Pseudomonadati</taxon>
        <taxon>Pseudomonadota</taxon>
        <taxon>Betaproteobacteria</taxon>
        <taxon>Nitrosomonadales</taxon>
        <taxon>Gallionellaceae</taxon>
        <taxon>Gallionella</taxon>
    </lineage>
</organism>
<dbReference type="InterPro" id="IPR036679">
    <property type="entry name" value="FlgN-like_sf"/>
</dbReference>
<dbReference type="HOGENOM" id="CLU_137423_0_1_4"/>
<reference evidence="4 5" key="1">
    <citation type="submission" date="2010-08" db="EMBL/GenBank/DDBJ databases">
        <title>Complete sequence of Gallionella capsiferriformans ES-2.</title>
        <authorList>
            <consortium name="US DOE Joint Genome Institute"/>
            <person name="Lucas S."/>
            <person name="Copeland A."/>
            <person name="Lapidus A."/>
            <person name="Cheng J.-F."/>
            <person name="Bruce D."/>
            <person name="Goodwin L."/>
            <person name="Pitluck S."/>
            <person name="Chertkov O."/>
            <person name="Davenport K.W."/>
            <person name="Detter J.C."/>
            <person name="Han C."/>
            <person name="Tapia R."/>
            <person name="Land M."/>
            <person name="Hauser L."/>
            <person name="Chang Y.-J."/>
            <person name="Jeffries C."/>
            <person name="Kyrpides N."/>
            <person name="Ivanova N."/>
            <person name="Mikhailova N."/>
            <person name="Shelobolina E.S."/>
            <person name="Picardal F."/>
            <person name="Roden E."/>
            <person name="Emerson D."/>
            <person name="Woyke T."/>
        </authorList>
    </citation>
    <scope>NUCLEOTIDE SEQUENCE [LARGE SCALE GENOMIC DNA]</scope>
    <source>
        <strain evidence="4 5">ES-2</strain>
    </source>
</reference>
<evidence type="ECO:0000256" key="2">
    <source>
        <dbReference type="ARBA" id="ARBA00007703"/>
    </source>
</evidence>
<sequence>MSHADHTTLMTAFSDERLAVRGFVDLLLQEQSLLTENSIDPLLILAEKKSAEAVRLNELAESRRRLLEKYVGVLSSAAIQSWLEAHNHECLLIWQEICTLAAQAGQLNNVNGELIQMKLRHNQQSLTALTRAVSQANLYGPDGQTNFSAGTGRSLGSV</sequence>
<comment type="similarity">
    <text evidence="2">Belongs to the FlgN family.</text>
</comment>
<evidence type="ECO:0000313" key="5">
    <source>
        <dbReference type="Proteomes" id="UP000001235"/>
    </source>
</evidence>
<evidence type="ECO:0000256" key="3">
    <source>
        <dbReference type="ARBA" id="ARBA00022795"/>
    </source>
</evidence>
<dbReference type="GO" id="GO:0044780">
    <property type="term" value="P:bacterial-type flagellum assembly"/>
    <property type="evidence" value="ECO:0007669"/>
    <property type="project" value="InterPro"/>
</dbReference>
<dbReference type="KEGG" id="gca:Galf_1037"/>
<dbReference type="EMBL" id="CP002159">
    <property type="protein sequence ID" value="ADL55067.1"/>
    <property type="molecule type" value="Genomic_DNA"/>
</dbReference>
<evidence type="ECO:0000256" key="1">
    <source>
        <dbReference type="ARBA" id="ARBA00002397"/>
    </source>
</evidence>
<gene>
    <name evidence="4" type="ordered locus">Galf_1037</name>
</gene>
<dbReference type="Pfam" id="PF05130">
    <property type="entry name" value="FlgN"/>
    <property type="match status" value="1"/>
</dbReference>
<dbReference type="AlphaFoldDB" id="D9SEX0"/>
<accession>D9SEX0</accession>
<dbReference type="RefSeq" id="WP_013293007.1">
    <property type="nucleotide sequence ID" value="NC_014394.1"/>
</dbReference>